<feature type="domain" description="Plastocyanin-like" evidence="6">
    <location>
        <begin position="114"/>
        <end position="208"/>
    </location>
</feature>
<comment type="caution">
    <text evidence="7">The sequence shown here is derived from an EMBL/GenBank/DDBJ whole genome shotgun (WGS) entry which is preliminary data.</text>
</comment>
<keyword evidence="1" id="KW-0479">Metal-binding</keyword>
<dbReference type="NCBIfam" id="TIGR01409">
    <property type="entry name" value="TAT_signal_seq"/>
    <property type="match status" value="1"/>
</dbReference>
<feature type="compositionally biased region" description="Polar residues" evidence="4">
    <location>
        <begin position="34"/>
        <end position="43"/>
    </location>
</feature>
<name>A0A3R7KJV1_9EURY</name>
<reference evidence="7 8" key="1">
    <citation type="submission" date="2018-09" db="EMBL/GenBank/DDBJ databases">
        <title>Genomic Encyclopedia of Archaeal and Bacterial Type Strains, Phase II (KMG-II): from individual species to whole genera.</title>
        <authorList>
            <person name="Goeker M."/>
        </authorList>
    </citation>
    <scope>NUCLEOTIDE SEQUENCE [LARGE SCALE GENOMIC DNA]</scope>
    <source>
        <strain evidence="7 8">DSM 13151</strain>
    </source>
</reference>
<evidence type="ECO:0000313" key="8">
    <source>
        <dbReference type="Proteomes" id="UP000283805"/>
    </source>
</evidence>
<dbReference type="AlphaFoldDB" id="A0A3R7KJV1"/>
<dbReference type="PROSITE" id="PS51318">
    <property type="entry name" value="TAT"/>
    <property type="match status" value="1"/>
</dbReference>
<gene>
    <name evidence="7" type="ORF">ATJ93_3302</name>
</gene>
<dbReference type="OrthoDB" id="12293at2157"/>
<proteinExistence type="predicted"/>
<evidence type="ECO:0000256" key="4">
    <source>
        <dbReference type="SAM" id="MobiDB-lite"/>
    </source>
</evidence>
<organism evidence="7 8">
    <name type="scientific">Halopiger aswanensis</name>
    <dbReference type="NCBI Taxonomy" id="148449"/>
    <lineage>
        <taxon>Archaea</taxon>
        <taxon>Methanobacteriati</taxon>
        <taxon>Methanobacteriota</taxon>
        <taxon>Stenosarchaea group</taxon>
        <taxon>Halobacteria</taxon>
        <taxon>Halobacteriales</taxon>
        <taxon>Natrialbaceae</taxon>
        <taxon>Halopiger</taxon>
    </lineage>
</organism>
<dbReference type="InterPro" id="IPR008972">
    <property type="entry name" value="Cupredoxin"/>
</dbReference>
<evidence type="ECO:0000313" key="7">
    <source>
        <dbReference type="EMBL" id="RKD93671.1"/>
    </source>
</evidence>
<dbReference type="EMBL" id="RAPO01000003">
    <property type="protein sequence ID" value="RKD93671.1"/>
    <property type="molecule type" value="Genomic_DNA"/>
</dbReference>
<dbReference type="Proteomes" id="UP000283805">
    <property type="component" value="Unassembled WGS sequence"/>
</dbReference>
<protein>
    <submittedName>
        <fullName evidence="7">Secreted protein</fullName>
    </submittedName>
</protein>
<dbReference type="InterPro" id="IPR006311">
    <property type="entry name" value="TAT_signal"/>
</dbReference>
<feature type="domain" description="Plastocyanin-like" evidence="5">
    <location>
        <begin position="244"/>
        <end position="352"/>
    </location>
</feature>
<dbReference type="CDD" id="cd04202">
    <property type="entry name" value="CuRO_D2_2dMcoN_like"/>
    <property type="match status" value="1"/>
</dbReference>
<dbReference type="InterPro" id="IPR019546">
    <property type="entry name" value="TAT_signal_bac_arc"/>
</dbReference>
<dbReference type="RefSeq" id="WP_120245657.1">
    <property type="nucleotide sequence ID" value="NZ_RAPO01000003.1"/>
</dbReference>
<evidence type="ECO:0000256" key="3">
    <source>
        <dbReference type="ARBA" id="ARBA00023008"/>
    </source>
</evidence>
<dbReference type="PANTHER" id="PTHR11709:SF394">
    <property type="entry name" value="FI03373P-RELATED"/>
    <property type="match status" value="1"/>
</dbReference>
<dbReference type="GO" id="GO:0016491">
    <property type="term" value="F:oxidoreductase activity"/>
    <property type="evidence" value="ECO:0007669"/>
    <property type="project" value="UniProtKB-KW"/>
</dbReference>
<evidence type="ECO:0000259" key="6">
    <source>
        <dbReference type="Pfam" id="PF07732"/>
    </source>
</evidence>
<dbReference type="InterPro" id="IPR045087">
    <property type="entry name" value="Cu-oxidase_fam"/>
</dbReference>
<keyword evidence="3" id="KW-0186">Copper</keyword>
<evidence type="ECO:0000259" key="5">
    <source>
        <dbReference type="Pfam" id="PF07731"/>
    </source>
</evidence>
<dbReference type="Gene3D" id="2.60.40.420">
    <property type="entry name" value="Cupredoxins - blue copper proteins"/>
    <property type="match status" value="2"/>
</dbReference>
<feature type="region of interest" description="Disordered" evidence="4">
    <location>
        <begin position="29"/>
        <end position="70"/>
    </location>
</feature>
<accession>A0A3R7KJV1</accession>
<keyword evidence="8" id="KW-1185">Reference proteome</keyword>
<sequence length="385" mass="42081">MKDRIGAPGLGISRRDFVAATGIGAATALAGCTSSGDGSQAQPATADASSADEDEGADLPWTSPPEVVNVDEQGGSVTLRSVPAKHAVHPMDSMGGPVELPRVWAFQADDGEPSVPGPIIRTTEGNDIEVTLDNTDADHAHTLHFHGVRKTWENDGVPTTTGITVGPGEKHTYSIPANVPGTHLYHCHYQTHRHIDMGMYGIFRVDPKGYEPADKEYFFTLKDWDSRLNRQYAGEDVQYSTRDRKPDVFTINGKSLPRTLHPEDGSPIIVDHGDTVRLHMVNAGYMSHPMHTHNHRFRLVEKDGGQIPEAARHEEDITNLAPAERHTIEFEADADPGIYLMHCHKVDHAMNGNSYPGGMVNGIVYRDAMDSDVFADVMEYAGYEG</sequence>
<keyword evidence="2" id="KW-0560">Oxidoreductase</keyword>
<dbReference type="SUPFAM" id="SSF49503">
    <property type="entry name" value="Cupredoxins"/>
    <property type="match status" value="2"/>
</dbReference>
<dbReference type="PROSITE" id="PS51257">
    <property type="entry name" value="PROKAR_LIPOPROTEIN"/>
    <property type="match status" value="1"/>
</dbReference>
<dbReference type="GO" id="GO:0005507">
    <property type="term" value="F:copper ion binding"/>
    <property type="evidence" value="ECO:0007669"/>
    <property type="project" value="InterPro"/>
</dbReference>
<evidence type="ECO:0000256" key="1">
    <source>
        <dbReference type="ARBA" id="ARBA00022723"/>
    </source>
</evidence>
<evidence type="ECO:0000256" key="2">
    <source>
        <dbReference type="ARBA" id="ARBA00023002"/>
    </source>
</evidence>
<dbReference type="PANTHER" id="PTHR11709">
    <property type="entry name" value="MULTI-COPPER OXIDASE"/>
    <property type="match status" value="1"/>
</dbReference>
<dbReference type="InterPro" id="IPR011706">
    <property type="entry name" value="Cu-oxidase_C"/>
</dbReference>
<dbReference type="InterPro" id="IPR011707">
    <property type="entry name" value="Cu-oxidase-like_N"/>
</dbReference>
<dbReference type="Pfam" id="PF07731">
    <property type="entry name" value="Cu-oxidase_2"/>
    <property type="match status" value="1"/>
</dbReference>
<dbReference type="Pfam" id="PF07732">
    <property type="entry name" value="Cu-oxidase_3"/>
    <property type="match status" value="1"/>
</dbReference>